<comment type="caution">
    <text evidence="8">The sequence shown here is derived from an EMBL/GenBank/DDBJ whole genome shotgun (WGS) entry which is preliminary data.</text>
</comment>
<keyword evidence="3 6" id="KW-0732">Signal</keyword>
<dbReference type="AlphaFoldDB" id="A0A512B897"/>
<evidence type="ECO:0000256" key="4">
    <source>
        <dbReference type="ARBA" id="ARBA00022801"/>
    </source>
</evidence>
<dbReference type="Gene3D" id="3.90.1720.10">
    <property type="entry name" value="endopeptidase domain like (from Nostoc punctiforme)"/>
    <property type="match status" value="1"/>
</dbReference>
<comment type="similarity">
    <text evidence="1">Belongs to the peptidase C40 family.</text>
</comment>
<reference evidence="8 9" key="1">
    <citation type="submission" date="2019-07" db="EMBL/GenBank/DDBJ databases">
        <title>Whole genome shotgun sequence of Segetibacter aerophilus NBRC 106135.</title>
        <authorList>
            <person name="Hosoyama A."/>
            <person name="Uohara A."/>
            <person name="Ohji S."/>
            <person name="Ichikawa N."/>
        </authorList>
    </citation>
    <scope>NUCLEOTIDE SEQUENCE [LARGE SCALE GENOMIC DNA]</scope>
    <source>
        <strain evidence="8 9">NBRC 106135</strain>
    </source>
</reference>
<dbReference type="PROSITE" id="PS51257">
    <property type="entry name" value="PROKAR_LIPOPROTEIN"/>
    <property type="match status" value="1"/>
</dbReference>
<keyword evidence="2" id="KW-0645">Protease</keyword>
<name>A0A512B897_9BACT</name>
<proteinExistence type="inferred from homology"/>
<dbReference type="RefSeq" id="WP_147202265.1">
    <property type="nucleotide sequence ID" value="NZ_BJYT01000002.1"/>
</dbReference>
<dbReference type="GO" id="GO:0008234">
    <property type="term" value="F:cysteine-type peptidase activity"/>
    <property type="evidence" value="ECO:0007669"/>
    <property type="project" value="UniProtKB-KW"/>
</dbReference>
<keyword evidence="4" id="KW-0378">Hydrolase</keyword>
<feature type="signal peptide" evidence="6">
    <location>
        <begin position="1"/>
        <end position="20"/>
    </location>
</feature>
<keyword evidence="5" id="KW-0788">Thiol protease</keyword>
<keyword evidence="9" id="KW-1185">Reference proteome</keyword>
<evidence type="ECO:0000256" key="1">
    <source>
        <dbReference type="ARBA" id="ARBA00007074"/>
    </source>
</evidence>
<dbReference type="SUPFAM" id="SSF54001">
    <property type="entry name" value="Cysteine proteinases"/>
    <property type="match status" value="1"/>
</dbReference>
<accession>A0A512B897</accession>
<feature type="chain" id="PRO_5021770511" description="NlpC/P60 domain-containing protein" evidence="6">
    <location>
        <begin position="21"/>
        <end position="246"/>
    </location>
</feature>
<evidence type="ECO:0000256" key="2">
    <source>
        <dbReference type="ARBA" id="ARBA00022670"/>
    </source>
</evidence>
<dbReference type="PANTHER" id="PTHR47360">
    <property type="entry name" value="MUREIN DD-ENDOPEPTIDASE MEPS/MUREIN LD-CARBOXYPEPTIDASE"/>
    <property type="match status" value="1"/>
</dbReference>
<dbReference type="InterPro" id="IPR038765">
    <property type="entry name" value="Papain-like_cys_pep_sf"/>
</dbReference>
<evidence type="ECO:0000313" key="9">
    <source>
        <dbReference type="Proteomes" id="UP000321513"/>
    </source>
</evidence>
<protein>
    <recommendedName>
        <fullName evidence="7">NlpC/P60 domain-containing protein</fullName>
    </recommendedName>
</protein>
<dbReference type="Pfam" id="PF00877">
    <property type="entry name" value="NLPC_P60"/>
    <property type="match status" value="1"/>
</dbReference>
<evidence type="ECO:0000313" key="8">
    <source>
        <dbReference type="EMBL" id="GEO08184.1"/>
    </source>
</evidence>
<evidence type="ECO:0000256" key="3">
    <source>
        <dbReference type="ARBA" id="ARBA00022729"/>
    </source>
</evidence>
<evidence type="ECO:0000256" key="5">
    <source>
        <dbReference type="ARBA" id="ARBA00022807"/>
    </source>
</evidence>
<dbReference type="EMBL" id="BJYT01000002">
    <property type="protein sequence ID" value="GEO08184.1"/>
    <property type="molecule type" value="Genomic_DNA"/>
</dbReference>
<feature type="domain" description="NlpC/P60" evidence="7">
    <location>
        <begin position="115"/>
        <end position="238"/>
    </location>
</feature>
<dbReference type="PANTHER" id="PTHR47360:SF1">
    <property type="entry name" value="ENDOPEPTIDASE NLPC-RELATED"/>
    <property type="match status" value="1"/>
</dbReference>
<dbReference type="InterPro" id="IPR052062">
    <property type="entry name" value="Murein_DD/LD_carboxypeptidase"/>
</dbReference>
<evidence type="ECO:0000256" key="6">
    <source>
        <dbReference type="SAM" id="SignalP"/>
    </source>
</evidence>
<dbReference type="InterPro" id="IPR000064">
    <property type="entry name" value="NLP_P60_dom"/>
</dbReference>
<dbReference type="OrthoDB" id="9807055at2"/>
<evidence type="ECO:0000259" key="7">
    <source>
        <dbReference type="PROSITE" id="PS51935"/>
    </source>
</evidence>
<dbReference type="Proteomes" id="UP000321513">
    <property type="component" value="Unassembled WGS sequence"/>
</dbReference>
<dbReference type="GO" id="GO:0006508">
    <property type="term" value="P:proteolysis"/>
    <property type="evidence" value="ECO:0007669"/>
    <property type="project" value="UniProtKB-KW"/>
</dbReference>
<sequence length="246" mass="27450">MNVKQLIYTLLYAVLLSSCAQLKSLSSRDSSTATKPSQKSNAKKVKFLDNISVNPGQVVTSKHAMGPAMPSLDKRKKQRDSYNQYVRPIANAGDIERADWLQLKYAILLDANVEKLTNVNLLKLIDEWYGTSYCMGGSTKDCIDCSAFTHIIMQDVYSVNIPRTAQEQYKSSQHINLEDLEEGDLVFFNTGRGNDMSHVGVYMLNNKFVHAATSGGVMVSDLNDSYWKPRYRAAGRYTLPTASVGK</sequence>
<dbReference type="PROSITE" id="PS51935">
    <property type="entry name" value="NLPC_P60"/>
    <property type="match status" value="1"/>
</dbReference>
<gene>
    <name evidence="8" type="ORF">SAE01_06800</name>
</gene>
<organism evidence="8 9">
    <name type="scientific">Segetibacter aerophilus</name>
    <dbReference type="NCBI Taxonomy" id="670293"/>
    <lineage>
        <taxon>Bacteria</taxon>
        <taxon>Pseudomonadati</taxon>
        <taxon>Bacteroidota</taxon>
        <taxon>Chitinophagia</taxon>
        <taxon>Chitinophagales</taxon>
        <taxon>Chitinophagaceae</taxon>
        <taxon>Segetibacter</taxon>
    </lineage>
</organism>